<keyword evidence="3" id="KW-1185">Reference proteome</keyword>
<name>A0A0G4EVT1_VITBC</name>
<reference evidence="2 3" key="1">
    <citation type="submission" date="2014-11" db="EMBL/GenBank/DDBJ databases">
        <authorList>
            <person name="Zhu J."/>
            <person name="Qi W."/>
            <person name="Song R."/>
        </authorList>
    </citation>
    <scope>NUCLEOTIDE SEQUENCE [LARGE SCALE GENOMIC DNA]</scope>
</reference>
<feature type="signal peptide" evidence="1">
    <location>
        <begin position="1"/>
        <end position="24"/>
    </location>
</feature>
<keyword evidence="1" id="KW-0732">Signal</keyword>
<evidence type="ECO:0000256" key="1">
    <source>
        <dbReference type="SAM" id="SignalP"/>
    </source>
</evidence>
<evidence type="ECO:0000313" key="2">
    <source>
        <dbReference type="EMBL" id="CEM02420.1"/>
    </source>
</evidence>
<organism evidence="2 3">
    <name type="scientific">Vitrella brassicaformis (strain CCMP3155)</name>
    <dbReference type="NCBI Taxonomy" id="1169540"/>
    <lineage>
        <taxon>Eukaryota</taxon>
        <taxon>Sar</taxon>
        <taxon>Alveolata</taxon>
        <taxon>Colpodellida</taxon>
        <taxon>Vitrellaceae</taxon>
        <taxon>Vitrella</taxon>
    </lineage>
</organism>
<dbReference type="EMBL" id="CDMY01000326">
    <property type="protein sequence ID" value="CEM02420.1"/>
    <property type="molecule type" value="Genomic_DNA"/>
</dbReference>
<dbReference type="InParanoid" id="A0A0G4EVT1"/>
<dbReference type="AlphaFoldDB" id="A0A0G4EVT1"/>
<sequence>MPVLYQLPLLLLLLLLLWPSGRLAERVSQTESATDLQVGWGKVRIVSDVHVGNCRMSDECLHKLKSFLRATVTPGNPYSANVKALVLLGDIFETWSYRERDVDIIMYYVRTM</sequence>
<proteinExistence type="predicted"/>
<evidence type="ECO:0008006" key="4">
    <source>
        <dbReference type="Google" id="ProtNLM"/>
    </source>
</evidence>
<evidence type="ECO:0000313" key="3">
    <source>
        <dbReference type="Proteomes" id="UP000041254"/>
    </source>
</evidence>
<feature type="chain" id="PRO_5005187911" description="Calcineurin-like phosphoesterase domain-containing protein" evidence="1">
    <location>
        <begin position="25"/>
        <end position="112"/>
    </location>
</feature>
<accession>A0A0G4EVT1</accession>
<dbReference type="VEuPathDB" id="CryptoDB:Vbra_13569"/>
<protein>
    <recommendedName>
        <fullName evidence="4">Calcineurin-like phosphoesterase domain-containing protein</fullName>
    </recommendedName>
</protein>
<gene>
    <name evidence="2" type="ORF">Vbra_13569</name>
</gene>
<dbReference type="Proteomes" id="UP000041254">
    <property type="component" value="Unassembled WGS sequence"/>
</dbReference>